<reference evidence="1 2" key="2">
    <citation type="submission" date="2016-08" db="EMBL/GenBank/DDBJ databases">
        <title>Pervasive Adenine N6-methylation of Active Genes in Fungi.</title>
        <authorList>
            <consortium name="DOE Joint Genome Institute"/>
            <person name="Mondo S.J."/>
            <person name="Dannebaum R.O."/>
            <person name="Kuo R.C."/>
            <person name="Labutti K."/>
            <person name="Haridas S."/>
            <person name="Kuo A."/>
            <person name="Salamov A."/>
            <person name="Ahrendt S.R."/>
            <person name="Lipzen A."/>
            <person name="Sullivan W."/>
            <person name="Andreopoulos W.B."/>
            <person name="Clum A."/>
            <person name="Lindquist E."/>
            <person name="Daum C."/>
            <person name="Ramamoorthy G.K."/>
            <person name="Gryganskyi A."/>
            <person name="Culley D."/>
            <person name="Magnuson J.K."/>
            <person name="James T.Y."/>
            <person name="O'Malley M.A."/>
            <person name="Stajich J.E."/>
            <person name="Spatafora J.W."/>
            <person name="Visel A."/>
            <person name="Grigoriev I.V."/>
        </authorList>
    </citation>
    <scope>NUCLEOTIDE SEQUENCE [LARGE SCALE GENOMIC DNA]</scope>
    <source>
        <strain evidence="2">finn</strain>
    </source>
</reference>
<dbReference type="Proteomes" id="UP000193719">
    <property type="component" value="Unassembled WGS sequence"/>
</dbReference>
<reference evidence="1 2" key="1">
    <citation type="submission" date="2016-08" db="EMBL/GenBank/DDBJ databases">
        <title>Genomes of anaerobic fungi encode conserved fungal cellulosomes for biomass hydrolysis.</title>
        <authorList>
            <consortium name="DOE Joint Genome Institute"/>
            <person name="Haitjema C.H."/>
            <person name="Gilmore S.P."/>
            <person name="Henske J.K."/>
            <person name="Solomon K.V."/>
            <person name="De Groot R."/>
            <person name="Kuo A."/>
            <person name="Mondo S.J."/>
            <person name="Salamov A.A."/>
            <person name="Labutti K."/>
            <person name="Zhao Z."/>
            <person name="Chiniquy J."/>
            <person name="Barry K."/>
            <person name="Brewer H.M."/>
            <person name="Purvine S.O."/>
            <person name="Wright A.T."/>
            <person name="Boxma B."/>
            <person name="Van Alen T."/>
            <person name="Hackstein J.H."/>
            <person name="Baker S.E."/>
            <person name="Grigoriev I.V."/>
            <person name="O'Malley M.A."/>
        </authorList>
    </citation>
    <scope>NUCLEOTIDE SEQUENCE [LARGE SCALE GENOMIC DNA]</scope>
    <source>
        <strain evidence="2">finn</strain>
    </source>
</reference>
<evidence type="ECO:0000313" key="2">
    <source>
        <dbReference type="Proteomes" id="UP000193719"/>
    </source>
</evidence>
<evidence type="ECO:0000313" key="1">
    <source>
        <dbReference type="EMBL" id="ORX43773.1"/>
    </source>
</evidence>
<sequence>MSKRSRNNDNENEHVKKFFSTYSKNLNSQINREYDNQMDIYYDSNSDDSIMTDNSSNGAYSSAKVVVVKESQSSEILSLDFYPGLHRHIINKIGW</sequence>
<dbReference type="AlphaFoldDB" id="A0A1Y1UYX6"/>
<organism evidence="1 2">
    <name type="scientific">Piromyces finnis</name>
    <dbReference type="NCBI Taxonomy" id="1754191"/>
    <lineage>
        <taxon>Eukaryota</taxon>
        <taxon>Fungi</taxon>
        <taxon>Fungi incertae sedis</taxon>
        <taxon>Chytridiomycota</taxon>
        <taxon>Chytridiomycota incertae sedis</taxon>
        <taxon>Neocallimastigomycetes</taxon>
        <taxon>Neocallimastigales</taxon>
        <taxon>Neocallimastigaceae</taxon>
        <taxon>Piromyces</taxon>
    </lineage>
</organism>
<dbReference type="OrthoDB" id="10499200at2759"/>
<protein>
    <submittedName>
        <fullName evidence="1">Uncharacterized protein</fullName>
    </submittedName>
</protein>
<name>A0A1Y1UYX6_9FUNG</name>
<dbReference type="EMBL" id="MCFH01000050">
    <property type="protein sequence ID" value="ORX43773.1"/>
    <property type="molecule type" value="Genomic_DNA"/>
</dbReference>
<accession>A0A1Y1UYX6</accession>
<keyword evidence="2" id="KW-1185">Reference proteome</keyword>
<proteinExistence type="predicted"/>
<gene>
    <name evidence="1" type="ORF">BCR36DRAFT_586479</name>
</gene>
<comment type="caution">
    <text evidence="1">The sequence shown here is derived from an EMBL/GenBank/DDBJ whole genome shotgun (WGS) entry which is preliminary data.</text>
</comment>